<evidence type="ECO:0000313" key="2">
    <source>
        <dbReference type="Ensembl" id="ENSTGEP00000012890.1"/>
    </source>
</evidence>
<feature type="region of interest" description="Disordered" evidence="1">
    <location>
        <begin position="26"/>
        <end position="77"/>
    </location>
</feature>
<reference evidence="2" key="1">
    <citation type="submission" date="2018-05" db="EMBL/GenBank/DDBJ databases">
        <title>Whole genome of Theropithecus gelada.</title>
        <authorList>
            <person name="Chiou K.L."/>
            <person name="Snyder-Mackler N."/>
        </authorList>
    </citation>
    <scope>NUCLEOTIDE SEQUENCE [LARGE SCALE GENOMIC DNA]</scope>
</reference>
<accession>A0A8D2EXT6</accession>
<reference evidence="2" key="3">
    <citation type="submission" date="2025-09" db="UniProtKB">
        <authorList>
            <consortium name="Ensembl"/>
        </authorList>
    </citation>
    <scope>IDENTIFICATION</scope>
</reference>
<sequence length="77" mass="8770">MESCFQARASGQLCISCRLWFSEPSPGWKSPSHTHHTQPHHSSYQSLGSQPRTRCPSPGHERQRHCPHRHSRCLPGT</sequence>
<proteinExistence type="predicted"/>
<name>A0A8D2EXT6_THEGE</name>
<reference evidence="2" key="2">
    <citation type="submission" date="2025-08" db="UniProtKB">
        <authorList>
            <consortium name="Ensembl"/>
        </authorList>
    </citation>
    <scope>IDENTIFICATION</scope>
</reference>
<organism evidence="2 3">
    <name type="scientific">Theropithecus gelada</name>
    <name type="common">Gelada baboon</name>
    <dbReference type="NCBI Taxonomy" id="9565"/>
    <lineage>
        <taxon>Eukaryota</taxon>
        <taxon>Metazoa</taxon>
        <taxon>Chordata</taxon>
        <taxon>Craniata</taxon>
        <taxon>Vertebrata</taxon>
        <taxon>Euteleostomi</taxon>
        <taxon>Mammalia</taxon>
        <taxon>Eutheria</taxon>
        <taxon>Euarchontoglires</taxon>
        <taxon>Primates</taxon>
        <taxon>Haplorrhini</taxon>
        <taxon>Catarrhini</taxon>
        <taxon>Cercopithecidae</taxon>
        <taxon>Cercopithecinae</taxon>
        <taxon>Theropithecus</taxon>
    </lineage>
</organism>
<dbReference type="Proteomes" id="UP000694411">
    <property type="component" value="Chromosome 20"/>
</dbReference>
<dbReference type="Ensembl" id="ENSTGET00000015495.1">
    <property type="protein sequence ID" value="ENSTGEP00000012890.1"/>
    <property type="gene ID" value="ENSTGEG00000010504.1"/>
</dbReference>
<dbReference type="AlphaFoldDB" id="A0A8D2EXT6"/>
<evidence type="ECO:0000313" key="3">
    <source>
        <dbReference type="Proteomes" id="UP000694411"/>
    </source>
</evidence>
<evidence type="ECO:0000256" key="1">
    <source>
        <dbReference type="SAM" id="MobiDB-lite"/>
    </source>
</evidence>
<feature type="compositionally biased region" description="Basic residues" evidence="1">
    <location>
        <begin position="62"/>
        <end position="77"/>
    </location>
</feature>
<protein>
    <submittedName>
        <fullName evidence="2">Uncharacterized protein</fullName>
    </submittedName>
</protein>
<keyword evidence="3" id="KW-1185">Reference proteome</keyword>